<comment type="caution">
    <text evidence="5">The sequence shown here is derived from an EMBL/GenBank/DDBJ whole genome shotgun (WGS) entry which is preliminary data.</text>
</comment>
<name>A0A9P6TXA6_9FUNG</name>
<dbReference type="AlphaFoldDB" id="A0A9P6TXA6"/>
<dbReference type="OrthoDB" id="20729at2759"/>
<keyword evidence="6" id="KW-1185">Reference proteome</keyword>
<feature type="domain" description="ELYS-like" evidence="4">
    <location>
        <begin position="528"/>
        <end position="763"/>
    </location>
</feature>
<dbReference type="Pfam" id="PF13934">
    <property type="entry name" value="ELYS"/>
    <property type="match status" value="1"/>
</dbReference>
<accession>A0A9P6TXA6</accession>
<feature type="region of interest" description="Disordered" evidence="3">
    <location>
        <begin position="152"/>
        <end position="211"/>
    </location>
</feature>
<keyword evidence="2" id="KW-0539">Nucleus</keyword>
<dbReference type="Proteomes" id="UP000726737">
    <property type="component" value="Unassembled WGS sequence"/>
</dbReference>
<comment type="subcellular location">
    <subcellularLocation>
        <location evidence="1">Nucleus</location>
    </subcellularLocation>
</comment>
<dbReference type="EMBL" id="JAAAJA010000612">
    <property type="protein sequence ID" value="KAG0251197.1"/>
    <property type="molecule type" value="Genomic_DNA"/>
</dbReference>
<dbReference type="GO" id="GO:0005634">
    <property type="term" value="C:nucleus"/>
    <property type="evidence" value="ECO:0007669"/>
    <property type="project" value="UniProtKB-SubCell"/>
</dbReference>
<gene>
    <name evidence="5" type="ORF">BG011_007792</name>
</gene>
<feature type="region of interest" description="Disordered" evidence="3">
    <location>
        <begin position="821"/>
        <end position="840"/>
    </location>
</feature>
<evidence type="ECO:0000256" key="1">
    <source>
        <dbReference type="ARBA" id="ARBA00004123"/>
    </source>
</evidence>
<evidence type="ECO:0000256" key="2">
    <source>
        <dbReference type="ARBA" id="ARBA00023242"/>
    </source>
</evidence>
<feature type="compositionally biased region" description="Low complexity" evidence="3">
    <location>
        <begin position="164"/>
        <end position="177"/>
    </location>
</feature>
<proteinExistence type="predicted"/>
<evidence type="ECO:0000313" key="5">
    <source>
        <dbReference type="EMBL" id="KAG0251197.1"/>
    </source>
</evidence>
<organism evidence="5 6">
    <name type="scientific">Mortierella polycephala</name>
    <dbReference type="NCBI Taxonomy" id="41804"/>
    <lineage>
        <taxon>Eukaryota</taxon>
        <taxon>Fungi</taxon>
        <taxon>Fungi incertae sedis</taxon>
        <taxon>Mucoromycota</taxon>
        <taxon>Mortierellomycotina</taxon>
        <taxon>Mortierellomycetes</taxon>
        <taxon>Mortierellales</taxon>
        <taxon>Mortierellaceae</taxon>
        <taxon>Mortierella</taxon>
    </lineage>
</organism>
<sequence>MAHVTEFRPASHEFYPENFHGAAFIGAKAADALWFYRFDATFIEVRDAFTCQSNVFASLSTTEIKQRFRNLLKGDEIKIVNVQDAYVGEFHTLICVVRDVQEDKDHVFIWNLLTLHLQLLISAPRLVTAATVTPQQAIMVSHRLVKSWGPSQPLHRPLISKNGSSSRSLSMSMPSSPQKGSMHGGSAASMDLEDEHGHEHEHEHEEQDYSHRQVRIQGNRRQLLVLGHHQGWVTIYKFTVSLTGHVTCSQEPTHEICLKNGAITAFATLPSKHVGSVPVIVAGTSESRVFVIKYDAPEDGRKLEVLMAPEDLRSKKLPITSITLETTDHDGLDLLAVGQGYLPGAPECGECPTISIYYLRVQRCEYRLLGYVQPPMGEGEVATGGKTLAVTVSEDDSGLRIHCAFSIQVDQAPLRSNLTTVQINDKEVQNLDVVEMTAVEGGTLLDISPQTNTCELSVLYLNKLVTYVHAADIASNDKESSEWATEGGEKTQHDMAPAYGSFFPVERFKYTAEERAEIEERRQKMGGRLFYDRLLEFVDLEVGVLYPPQDHRKQQNLWTNLHFNGTLKNDNRNCLAYYLLKDQFGDMSQQFLSKYKIPRSFIDLMDGFWALDHFQFKNAVLYLSRPGLTVDWIEDVIETIYEYGSPQLARQFIVASNLKPSSERFVDMNMNILLKTDLMEAFYYQRSATVTPPTGQQPNGDDIGKDGDEDMQEMCTLTERSERLFTTLLDYCFLDKPNRKAIKTLSLLTMTESEENRFVRYCEKHSGLTREIGQEYLIMYFVNHSRYAEAIQMHRKLLAVELEKEDAEQFHREALERRNSRQFGDTRAAAGGTQQRAMSKSQKRKVLIENLLMLLPEPQRRIMDLEQELKRKPETVPATMYQSLAAFKTNVDEDA</sequence>
<feature type="compositionally biased region" description="Basic and acidic residues" evidence="3">
    <location>
        <begin position="195"/>
        <end position="211"/>
    </location>
</feature>
<reference evidence="5" key="1">
    <citation type="journal article" date="2020" name="Fungal Divers.">
        <title>Resolving the Mortierellaceae phylogeny through synthesis of multi-gene phylogenetics and phylogenomics.</title>
        <authorList>
            <person name="Vandepol N."/>
            <person name="Liber J."/>
            <person name="Desiro A."/>
            <person name="Na H."/>
            <person name="Kennedy M."/>
            <person name="Barry K."/>
            <person name="Grigoriev I.V."/>
            <person name="Miller A.N."/>
            <person name="O'Donnell K."/>
            <person name="Stajich J.E."/>
            <person name="Bonito G."/>
        </authorList>
    </citation>
    <scope>NUCLEOTIDE SEQUENCE</scope>
    <source>
        <strain evidence="5">KOD948</strain>
    </source>
</reference>
<evidence type="ECO:0000259" key="4">
    <source>
        <dbReference type="Pfam" id="PF13934"/>
    </source>
</evidence>
<evidence type="ECO:0000313" key="6">
    <source>
        <dbReference type="Proteomes" id="UP000726737"/>
    </source>
</evidence>
<evidence type="ECO:0000256" key="3">
    <source>
        <dbReference type="SAM" id="MobiDB-lite"/>
    </source>
</evidence>
<protein>
    <recommendedName>
        <fullName evidence="4">ELYS-like domain-containing protein</fullName>
    </recommendedName>
</protein>
<dbReference type="InterPro" id="IPR025151">
    <property type="entry name" value="ELYS_dom"/>
</dbReference>